<dbReference type="InterPro" id="IPR029044">
    <property type="entry name" value="Nucleotide-diphossugar_trans"/>
</dbReference>
<dbReference type="InterPro" id="IPR001173">
    <property type="entry name" value="Glyco_trans_2-like"/>
</dbReference>
<keyword evidence="2" id="KW-0328">Glycosyltransferase</keyword>
<dbReference type="Pfam" id="PF00535">
    <property type="entry name" value="Glycos_transf_2"/>
    <property type="match status" value="1"/>
</dbReference>
<comment type="similarity">
    <text evidence="1">Belongs to the glycosyltransferase 2 family.</text>
</comment>
<name>A0A939ER12_9HYPH</name>
<dbReference type="Gene3D" id="3.90.550.10">
    <property type="entry name" value="Spore Coat Polysaccharide Biosynthesis Protein SpsA, Chain A"/>
    <property type="match status" value="1"/>
</dbReference>
<protein>
    <submittedName>
        <fullName evidence="5">Glycosyltransferase family 2 protein</fullName>
    </submittedName>
</protein>
<keyword evidence="6" id="KW-1185">Reference proteome</keyword>
<dbReference type="CDD" id="cd00761">
    <property type="entry name" value="Glyco_tranf_GTA_type"/>
    <property type="match status" value="1"/>
</dbReference>
<sequence>MTTSPSRIGIMVCTAGRPQMLVRCLRSLIAQPIQTGWSVEICVVENDTEPRSLPAIEALQVETQIPIHHVLEPKRGIPFARNRSLREAKNHGFDWIALIDDDEVADEAWLGSHMASVTRHSADVSYGAVTKDYEAPQPDWWPRDTGSSDPDGTVLSRASTNNVLFSRELISGSAPLRFDEDLRHGYEDLDFFERASGRGHKIVWTPAASVEETVSANRVRPERLIQMVHSQAAAHAQVACKRSGFARACLKFGLKGLRRIVGGSLLSGFHWLAWKVGNENAQGRYFRARLRLARGAGNWYGLTRGQKGFYDQLDGH</sequence>
<dbReference type="Proteomes" id="UP000664779">
    <property type="component" value="Unassembled WGS sequence"/>
</dbReference>
<evidence type="ECO:0000256" key="2">
    <source>
        <dbReference type="ARBA" id="ARBA00022676"/>
    </source>
</evidence>
<dbReference type="PANTHER" id="PTHR43179:SF12">
    <property type="entry name" value="GALACTOFURANOSYLTRANSFERASE GLFT2"/>
    <property type="match status" value="1"/>
</dbReference>
<proteinExistence type="inferred from homology"/>
<accession>A0A939ER12</accession>
<dbReference type="RefSeq" id="WP_206942049.1">
    <property type="nucleotide sequence ID" value="NZ_JAFLNF010000006.1"/>
</dbReference>
<dbReference type="PANTHER" id="PTHR43179">
    <property type="entry name" value="RHAMNOSYLTRANSFERASE WBBL"/>
    <property type="match status" value="1"/>
</dbReference>
<organism evidence="5 6">
    <name type="scientific">Roseibium limicola</name>
    <dbReference type="NCBI Taxonomy" id="2816037"/>
    <lineage>
        <taxon>Bacteria</taxon>
        <taxon>Pseudomonadati</taxon>
        <taxon>Pseudomonadota</taxon>
        <taxon>Alphaproteobacteria</taxon>
        <taxon>Hyphomicrobiales</taxon>
        <taxon>Stappiaceae</taxon>
        <taxon>Roseibium</taxon>
    </lineage>
</organism>
<comment type="caution">
    <text evidence="5">The sequence shown here is derived from an EMBL/GenBank/DDBJ whole genome shotgun (WGS) entry which is preliminary data.</text>
</comment>
<dbReference type="GO" id="GO:0016757">
    <property type="term" value="F:glycosyltransferase activity"/>
    <property type="evidence" value="ECO:0007669"/>
    <property type="project" value="UniProtKB-KW"/>
</dbReference>
<dbReference type="SUPFAM" id="SSF53448">
    <property type="entry name" value="Nucleotide-diphospho-sugar transferases"/>
    <property type="match status" value="1"/>
</dbReference>
<evidence type="ECO:0000256" key="3">
    <source>
        <dbReference type="ARBA" id="ARBA00022679"/>
    </source>
</evidence>
<evidence type="ECO:0000313" key="6">
    <source>
        <dbReference type="Proteomes" id="UP000664779"/>
    </source>
</evidence>
<dbReference type="AlphaFoldDB" id="A0A939ER12"/>
<evidence type="ECO:0000259" key="4">
    <source>
        <dbReference type="Pfam" id="PF00535"/>
    </source>
</evidence>
<reference evidence="5" key="1">
    <citation type="submission" date="2021-03" db="EMBL/GenBank/DDBJ databases">
        <title>Roseibium sp. CAU 1637 isolated from Incheon.</title>
        <authorList>
            <person name="Kim W."/>
        </authorList>
    </citation>
    <scope>NUCLEOTIDE SEQUENCE</scope>
    <source>
        <strain evidence="5">CAU 1637</strain>
    </source>
</reference>
<evidence type="ECO:0000256" key="1">
    <source>
        <dbReference type="ARBA" id="ARBA00006739"/>
    </source>
</evidence>
<feature type="domain" description="Glycosyltransferase 2-like" evidence="4">
    <location>
        <begin position="10"/>
        <end position="145"/>
    </location>
</feature>
<gene>
    <name evidence="5" type="ORF">J0X15_14195</name>
</gene>
<evidence type="ECO:0000313" key="5">
    <source>
        <dbReference type="EMBL" id="MBO0346381.1"/>
    </source>
</evidence>
<keyword evidence="3" id="KW-0808">Transferase</keyword>
<dbReference type="EMBL" id="JAFLNF010000006">
    <property type="protein sequence ID" value="MBO0346381.1"/>
    <property type="molecule type" value="Genomic_DNA"/>
</dbReference>